<name>A0A6J5NB71_9CAUD</name>
<evidence type="ECO:0000313" key="1">
    <source>
        <dbReference type="EMBL" id="CAB4154711.1"/>
    </source>
</evidence>
<sequence>MSIVQTQTTSFKKELYQGIHDLSTDTIKIALYTGNADLNEATTAYTTSNQVSASGYTAGGQVMTGVAISSSGYVAYVNWANVSWTAALTARCALIYNASKGNKSVAVLDFGSDKTSTTTFTITMPANTSTTALIRSSN</sequence>
<organism evidence="1">
    <name type="scientific">uncultured Caudovirales phage</name>
    <dbReference type="NCBI Taxonomy" id="2100421"/>
    <lineage>
        <taxon>Viruses</taxon>
        <taxon>Duplodnaviria</taxon>
        <taxon>Heunggongvirae</taxon>
        <taxon>Uroviricota</taxon>
        <taxon>Caudoviricetes</taxon>
        <taxon>Peduoviridae</taxon>
        <taxon>Maltschvirus</taxon>
        <taxon>Maltschvirus maltsch</taxon>
    </lineage>
</organism>
<reference evidence="1" key="1">
    <citation type="submission" date="2020-04" db="EMBL/GenBank/DDBJ databases">
        <authorList>
            <person name="Chiriac C."/>
            <person name="Salcher M."/>
            <person name="Ghai R."/>
            <person name="Kavagutti S V."/>
        </authorList>
    </citation>
    <scope>NUCLEOTIDE SEQUENCE</scope>
</reference>
<accession>A0A6J5NB71</accession>
<gene>
    <name evidence="1" type="ORF">UFOVP654_24</name>
</gene>
<proteinExistence type="predicted"/>
<protein>
    <submittedName>
        <fullName evidence="1">Uncharacterized protein</fullName>
    </submittedName>
</protein>
<dbReference type="EMBL" id="LR796614">
    <property type="protein sequence ID" value="CAB4154711.1"/>
    <property type="molecule type" value="Genomic_DNA"/>
</dbReference>